<reference evidence="7 8" key="1">
    <citation type="journal article" date="2024" name="Science">
        <title>Giant polyketide synthase enzymes in the biosynthesis of giant marine polyether toxins.</title>
        <authorList>
            <person name="Fallon T.R."/>
            <person name="Shende V.V."/>
            <person name="Wierzbicki I.H."/>
            <person name="Pendleton A.L."/>
            <person name="Watervoot N.F."/>
            <person name="Auber R.P."/>
            <person name="Gonzalez D.J."/>
            <person name="Wisecaver J.H."/>
            <person name="Moore B.S."/>
        </authorList>
    </citation>
    <scope>NUCLEOTIDE SEQUENCE [LARGE SCALE GENOMIC DNA]</scope>
    <source>
        <strain evidence="7 8">12B1</strain>
    </source>
</reference>
<sequence length="557" mass="57376">MLCAFALLPLEGFVGFRRSSTALEAPPCLSECSGHGVCERGACLCAAGWRGDACAQESCAHGCHGRGECVGGACVCAKGFGGADCAMSTGCPAGCSSHGWCLAAAAAEEGRALLRSPLSNESEARLAALAGNDLCVCSAGWRGAACDVDTCPAHCNGRGACAGGACACDRGWSGEACGEIASPPPPPPPPARPRACPDDFDCSGNGVCVRGACVCREGLNGTRCEGKERPCPGGCAGHGRCVRGECVCALGYAGDDCGRSACAGRSESTPCYGRGSCECDVASHSCECRCHVGFKPPLCEENSCFEQCHAPAHGECVLGHCRCNAHWRGRGCGTEICPLGCSPPHGECRDGECVCTAEWTGAACDVSTCPHGCSAHGVCEAGTCRCFDAFKGADCSILKDSEEGRRECAERLCSGEDHGTCRWTDAGPCNCKPKWTGEDCSVTRCPDSCSGNGFCTDRGCSCNPGFSGRACEKTTCRHDCSGRGKCVAGSCVCEKGWASADCSVPLSPRRRHMVDVALPGQPAETSTAPPLLDRLRRRRRTVDAAEAGVADVEGLQT</sequence>
<dbReference type="AlphaFoldDB" id="A0AB34J8W1"/>
<dbReference type="Proteomes" id="UP001515480">
    <property type="component" value="Unassembled WGS sequence"/>
</dbReference>
<dbReference type="InterPro" id="IPR041161">
    <property type="entry name" value="EGF_Tenascin"/>
</dbReference>
<organism evidence="7 8">
    <name type="scientific">Prymnesium parvum</name>
    <name type="common">Toxic golden alga</name>
    <dbReference type="NCBI Taxonomy" id="97485"/>
    <lineage>
        <taxon>Eukaryota</taxon>
        <taxon>Haptista</taxon>
        <taxon>Haptophyta</taxon>
        <taxon>Prymnesiophyceae</taxon>
        <taxon>Prymnesiales</taxon>
        <taxon>Prymnesiaceae</taxon>
        <taxon>Prymnesium</taxon>
    </lineage>
</organism>
<dbReference type="PROSITE" id="PS01186">
    <property type="entry name" value="EGF_2"/>
    <property type="match status" value="3"/>
</dbReference>
<keyword evidence="8" id="KW-1185">Reference proteome</keyword>
<keyword evidence="3 5" id="KW-1015">Disulfide bond</keyword>
<evidence type="ECO:0000313" key="7">
    <source>
        <dbReference type="EMBL" id="KAL1515210.1"/>
    </source>
</evidence>
<dbReference type="PANTHER" id="PTHR11219:SF69">
    <property type="entry name" value="TENEURIN-A"/>
    <property type="match status" value="1"/>
</dbReference>
<name>A0AB34J8W1_PRYPA</name>
<dbReference type="SMART" id="SM00181">
    <property type="entry name" value="EGF"/>
    <property type="match status" value="12"/>
</dbReference>
<evidence type="ECO:0000256" key="2">
    <source>
        <dbReference type="ARBA" id="ARBA00022737"/>
    </source>
</evidence>
<feature type="domain" description="EGF-like" evidence="6">
    <location>
        <begin position="404"/>
        <end position="441"/>
    </location>
</feature>
<evidence type="ECO:0000256" key="1">
    <source>
        <dbReference type="ARBA" id="ARBA00022536"/>
    </source>
</evidence>
<dbReference type="PROSITE" id="PS00022">
    <property type="entry name" value="EGF_1"/>
    <property type="match status" value="3"/>
</dbReference>
<evidence type="ECO:0000256" key="4">
    <source>
        <dbReference type="ARBA" id="ARBA00023180"/>
    </source>
</evidence>
<evidence type="ECO:0000313" key="8">
    <source>
        <dbReference type="Proteomes" id="UP001515480"/>
    </source>
</evidence>
<keyword evidence="2" id="KW-0677">Repeat</keyword>
<dbReference type="Gene3D" id="2.10.25.10">
    <property type="entry name" value="Laminin"/>
    <property type="match status" value="9"/>
</dbReference>
<dbReference type="SUPFAM" id="SSF57196">
    <property type="entry name" value="EGF/Laminin"/>
    <property type="match status" value="1"/>
</dbReference>
<feature type="disulfide bond" evidence="5">
    <location>
        <begin position="431"/>
        <end position="440"/>
    </location>
</feature>
<dbReference type="InterPro" id="IPR000742">
    <property type="entry name" value="EGF"/>
</dbReference>
<comment type="caution">
    <text evidence="5">Lacks conserved residue(s) required for the propagation of feature annotation.</text>
</comment>
<dbReference type="Pfam" id="PF25024">
    <property type="entry name" value="EGF_TEN"/>
    <property type="match status" value="1"/>
</dbReference>
<keyword evidence="1 5" id="KW-0245">EGF-like domain</keyword>
<dbReference type="PROSITE" id="PS50026">
    <property type="entry name" value="EGF_3"/>
    <property type="match status" value="1"/>
</dbReference>
<keyword evidence="4" id="KW-0325">Glycoprotein</keyword>
<dbReference type="PANTHER" id="PTHR11219">
    <property type="entry name" value="TENEURIN AND N-ACETYLGLUCOSAMINE-1-PHOSPHODIESTER ALPHA-N-ACETYLGLUCOSAMINIDASE"/>
    <property type="match status" value="1"/>
</dbReference>
<dbReference type="Pfam" id="PF23106">
    <property type="entry name" value="EGF_Teneurin"/>
    <property type="match status" value="3"/>
</dbReference>
<dbReference type="FunFam" id="2.10.25.10:FF:000001">
    <property type="entry name" value="Tenascin C"/>
    <property type="match status" value="2"/>
</dbReference>
<evidence type="ECO:0000259" key="6">
    <source>
        <dbReference type="PROSITE" id="PS50026"/>
    </source>
</evidence>
<dbReference type="InterPro" id="IPR051216">
    <property type="entry name" value="Teneurin"/>
</dbReference>
<evidence type="ECO:0000256" key="5">
    <source>
        <dbReference type="PROSITE-ProRule" id="PRU00076"/>
    </source>
</evidence>
<evidence type="ECO:0000256" key="3">
    <source>
        <dbReference type="ARBA" id="ARBA00023157"/>
    </source>
</evidence>
<comment type="caution">
    <text evidence="7">The sequence shown here is derived from an EMBL/GenBank/DDBJ whole genome shotgun (WGS) entry which is preliminary data.</text>
</comment>
<dbReference type="EMBL" id="JBGBPQ010000012">
    <property type="protein sequence ID" value="KAL1515210.1"/>
    <property type="molecule type" value="Genomic_DNA"/>
</dbReference>
<gene>
    <name evidence="7" type="ORF">AB1Y20_004271</name>
</gene>
<protein>
    <recommendedName>
        <fullName evidence="6">EGF-like domain-containing protein</fullName>
    </recommendedName>
</protein>
<proteinExistence type="predicted"/>
<dbReference type="Pfam" id="PF18720">
    <property type="entry name" value="EGF_Tenascin"/>
    <property type="match status" value="2"/>
</dbReference>
<accession>A0AB34J8W1</accession>